<evidence type="ECO:0000256" key="13">
    <source>
        <dbReference type="ARBA" id="ARBA00023125"/>
    </source>
</evidence>
<dbReference type="InterPro" id="IPR027417">
    <property type="entry name" value="P-loop_NTPase"/>
</dbReference>
<dbReference type="GO" id="GO:0016787">
    <property type="term" value="F:hydrolase activity"/>
    <property type="evidence" value="ECO:0007669"/>
    <property type="project" value="UniProtKB-KW"/>
</dbReference>
<evidence type="ECO:0000259" key="18">
    <source>
        <dbReference type="PROSITE" id="PS52020"/>
    </source>
</evidence>
<comment type="similarity">
    <text evidence="3">Belongs to the nanoviruses/circoviruses replication-associated protein family.</text>
</comment>
<dbReference type="GO" id="GO:0004519">
    <property type="term" value="F:endonuclease activity"/>
    <property type="evidence" value="ECO:0007669"/>
    <property type="project" value="UniProtKB-KW"/>
</dbReference>
<dbReference type="GO" id="GO:0046872">
    <property type="term" value="F:metal ion binding"/>
    <property type="evidence" value="ECO:0007669"/>
    <property type="project" value="UniProtKB-KW"/>
</dbReference>
<dbReference type="GO" id="GO:0003723">
    <property type="term" value="F:RNA binding"/>
    <property type="evidence" value="ECO:0007669"/>
    <property type="project" value="InterPro"/>
</dbReference>
<dbReference type="GO" id="GO:0042025">
    <property type="term" value="C:host cell nucleus"/>
    <property type="evidence" value="ECO:0007669"/>
    <property type="project" value="UniProtKB-SubCell"/>
</dbReference>
<organism evidence="19">
    <name type="scientific">Shearwaterpox virus</name>
    <dbReference type="NCBI Taxonomy" id="1974596"/>
    <lineage>
        <taxon>Viruses</taxon>
        <taxon>Varidnaviria</taxon>
        <taxon>Bamfordvirae</taxon>
        <taxon>Nucleocytoviricota</taxon>
        <taxon>Pokkesviricetes</taxon>
        <taxon>Chitovirales</taxon>
        <taxon>Poxviridae</taxon>
        <taxon>Chordopoxvirinae</taxon>
        <taxon>Avipoxvirus</taxon>
        <taxon>Avipoxvirus canarypox</taxon>
        <taxon>Canarypox virus</taxon>
    </lineage>
</organism>
<dbReference type="Pfam" id="PF02407">
    <property type="entry name" value="Viral_Rep"/>
    <property type="match status" value="1"/>
</dbReference>
<dbReference type="Gene3D" id="3.40.50.300">
    <property type="entry name" value="P-loop containing nucleotide triphosphate hydrolases"/>
    <property type="match status" value="1"/>
</dbReference>
<keyword evidence="9" id="KW-0547">Nucleotide-binding</keyword>
<name>A0A1V0QGB7_CNPV</name>
<keyword evidence="12" id="KW-0190">Covalent protein-DNA linkage</keyword>
<dbReference type="GO" id="GO:0016779">
    <property type="term" value="F:nucleotidyltransferase activity"/>
    <property type="evidence" value="ECO:0007669"/>
    <property type="project" value="UniProtKB-KW"/>
</dbReference>
<dbReference type="PROSITE" id="PS52020">
    <property type="entry name" value="CRESS_DNA_REP"/>
    <property type="match status" value="1"/>
</dbReference>
<sequence length="312" mass="37397">MCTRSRNFIFVLNNYEEEEYRKLTEIDCVYMIIGKEIDGNGIPYLQGYIEFNNLKTLHGLKSINSRIYWEPRCVTQEQAINYCKKKGNYIEFGERKRQGRKKDINEDMDIDTDTCYKKGRKKIVNFNLKRAYKILEDKGSMKEVIKIKPSIHVIKAAEKWVTWMDKERNEKPEVIWIFGESESGKTILAKQMSQGKKTYWKNKSKWWNGYDKEEVCIIDDLRSRDMIFTQLLRLLDRYPYKVEFKGGSREFNSKIIIITSIKDPSRVYKNIECETYQQIKRRIDRIILCKKDQEPKELTEKEIKDIEIKFFS</sequence>
<evidence type="ECO:0000256" key="14">
    <source>
        <dbReference type="ARBA" id="ARBA00023268"/>
    </source>
</evidence>
<gene>
    <name evidence="19" type="primary">SWPV2-147</name>
</gene>
<dbReference type="Gene3D" id="3.40.1310.20">
    <property type="match status" value="1"/>
</dbReference>
<keyword evidence="10" id="KW-0255">Endonuclease</keyword>
<evidence type="ECO:0000256" key="7">
    <source>
        <dbReference type="ARBA" id="ARBA00022722"/>
    </source>
</evidence>
<dbReference type="GO" id="GO:0003677">
    <property type="term" value="F:DNA binding"/>
    <property type="evidence" value="ECO:0007669"/>
    <property type="project" value="UniProtKB-KW"/>
</dbReference>
<protein>
    <recommendedName>
        <fullName evidence="15">ATP-dependent helicase Rep</fullName>
    </recommendedName>
    <alternativeName>
        <fullName evidence="16">RepP</fullName>
    </alternativeName>
</protein>
<evidence type="ECO:0000256" key="9">
    <source>
        <dbReference type="ARBA" id="ARBA00022741"/>
    </source>
</evidence>
<evidence type="ECO:0000256" key="11">
    <source>
        <dbReference type="ARBA" id="ARBA00022801"/>
    </source>
</evidence>
<evidence type="ECO:0000256" key="15">
    <source>
        <dbReference type="ARBA" id="ARBA00030754"/>
    </source>
</evidence>
<dbReference type="InterPro" id="IPR049912">
    <property type="entry name" value="CRESS_DNA_REP"/>
</dbReference>
<keyword evidence="8" id="KW-0479">Metal-binding</keyword>
<dbReference type="GO" id="GO:0000166">
    <property type="term" value="F:nucleotide binding"/>
    <property type="evidence" value="ECO:0007669"/>
    <property type="project" value="UniProtKB-KW"/>
</dbReference>
<evidence type="ECO:0000256" key="1">
    <source>
        <dbReference type="ARBA" id="ARBA00001936"/>
    </source>
</evidence>
<evidence type="ECO:0000256" key="16">
    <source>
        <dbReference type="ARBA" id="ARBA00032243"/>
    </source>
</evidence>
<evidence type="ECO:0000256" key="6">
    <source>
        <dbReference type="ARBA" id="ARBA00022705"/>
    </source>
</evidence>
<comment type="subcellular location">
    <subcellularLocation>
        <location evidence="2">Host nucleus</location>
    </subcellularLocation>
</comment>
<reference evidence="19" key="1">
    <citation type="journal article" date="2017" name="BMC Genomics">
        <title>Genomic characterization of two novel pathogenic avipoxviruses isolated from pacific shearwaters (Ardenna spp.).</title>
        <authorList>
            <person name="Sarker S."/>
            <person name="Das S."/>
            <person name="Lavers J.L."/>
            <person name="Hutton I."/>
            <person name="Helbig K."/>
            <person name="Imbery J."/>
            <person name="Upton C."/>
            <person name="Raidal S.R."/>
        </authorList>
    </citation>
    <scope>NUCLEOTIDE SEQUENCE [LARGE SCALE GENOMIC DNA]</scope>
    <source>
        <strain evidence="19">SWPV-2</strain>
    </source>
</reference>
<keyword evidence="7" id="KW-0540">Nuclease</keyword>
<evidence type="ECO:0000256" key="10">
    <source>
        <dbReference type="ARBA" id="ARBA00022759"/>
    </source>
</evidence>
<dbReference type="Pfam" id="PF00910">
    <property type="entry name" value="RNA_helicase"/>
    <property type="match status" value="1"/>
</dbReference>
<dbReference type="SUPFAM" id="SSF52540">
    <property type="entry name" value="P-loop containing nucleoside triphosphate hydrolases"/>
    <property type="match status" value="1"/>
</dbReference>
<keyword evidence="11" id="KW-0378">Hydrolase</keyword>
<dbReference type="EMBL" id="KX857215">
    <property type="protein sequence ID" value="ARE67375.1"/>
    <property type="molecule type" value="Genomic_DNA"/>
</dbReference>
<evidence type="ECO:0000256" key="2">
    <source>
        <dbReference type="ARBA" id="ARBA00004147"/>
    </source>
</evidence>
<dbReference type="InterPro" id="IPR000605">
    <property type="entry name" value="Helicase_SF3_ssDNA/RNA_vir"/>
</dbReference>
<evidence type="ECO:0000313" key="19">
    <source>
        <dbReference type="EMBL" id="ARE67375.1"/>
    </source>
</evidence>
<evidence type="ECO:0000256" key="5">
    <source>
        <dbReference type="ARBA" id="ARBA00022695"/>
    </source>
</evidence>
<proteinExistence type="inferred from homology"/>
<keyword evidence="4" id="KW-0808">Transferase</keyword>
<evidence type="ECO:0000256" key="3">
    <source>
        <dbReference type="ARBA" id="ARBA00008545"/>
    </source>
</evidence>
<keyword evidence="14" id="KW-0511">Multifunctional enzyme</keyword>
<evidence type="ECO:0000256" key="12">
    <source>
        <dbReference type="ARBA" id="ARBA00023124"/>
    </source>
</evidence>
<comment type="catalytic activity">
    <reaction evidence="17">
        <text>ATP + H2O = ADP + phosphate + H(+)</text>
        <dbReference type="Rhea" id="RHEA:13065"/>
        <dbReference type="ChEBI" id="CHEBI:15377"/>
        <dbReference type="ChEBI" id="CHEBI:15378"/>
        <dbReference type="ChEBI" id="CHEBI:30616"/>
        <dbReference type="ChEBI" id="CHEBI:43474"/>
        <dbReference type="ChEBI" id="CHEBI:456216"/>
    </reaction>
</comment>
<dbReference type="GO" id="GO:0003724">
    <property type="term" value="F:RNA helicase activity"/>
    <property type="evidence" value="ECO:0007669"/>
    <property type="project" value="InterPro"/>
</dbReference>
<feature type="domain" description="CRESS-DNA virus Rep endonuclease" evidence="18">
    <location>
        <begin position="2"/>
        <end position="95"/>
    </location>
</feature>
<keyword evidence="5" id="KW-0548">Nucleotidyltransferase</keyword>
<dbReference type="Proteomes" id="UP000319767">
    <property type="component" value="Segment"/>
</dbReference>
<evidence type="ECO:0000256" key="4">
    <source>
        <dbReference type="ARBA" id="ARBA00022679"/>
    </source>
</evidence>
<evidence type="ECO:0000256" key="17">
    <source>
        <dbReference type="ARBA" id="ARBA00049360"/>
    </source>
</evidence>
<comment type="cofactor">
    <cofactor evidence="1">
        <name>Mn(2+)</name>
        <dbReference type="ChEBI" id="CHEBI:29035"/>
    </cofactor>
</comment>
<accession>A0A1V0QGB7</accession>
<keyword evidence="13" id="KW-0238">DNA-binding</keyword>
<keyword evidence="6" id="KW-0235">DNA replication</keyword>
<dbReference type="GO" id="GO:0006260">
    <property type="term" value="P:DNA replication"/>
    <property type="evidence" value="ECO:0007669"/>
    <property type="project" value="UniProtKB-KW"/>
</dbReference>
<evidence type="ECO:0000256" key="8">
    <source>
        <dbReference type="ARBA" id="ARBA00022723"/>
    </source>
</evidence>